<keyword evidence="1" id="KW-0863">Zinc-finger</keyword>
<feature type="compositionally biased region" description="Polar residues" evidence="2">
    <location>
        <begin position="9"/>
        <end position="28"/>
    </location>
</feature>
<keyword evidence="1" id="KW-0479">Metal-binding</keyword>
<reference evidence="4 5" key="1">
    <citation type="submission" date="2024-02" db="EMBL/GenBank/DDBJ databases">
        <authorList>
            <person name="Chen Y."/>
            <person name="Shah S."/>
            <person name="Dougan E. K."/>
            <person name="Thang M."/>
            <person name="Chan C."/>
        </authorList>
    </citation>
    <scope>NUCLEOTIDE SEQUENCE [LARGE SCALE GENOMIC DNA]</scope>
</reference>
<organism evidence="4 5">
    <name type="scientific">Durusdinium trenchii</name>
    <dbReference type="NCBI Taxonomy" id="1381693"/>
    <lineage>
        <taxon>Eukaryota</taxon>
        <taxon>Sar</taxon>
        <taxon>Alveolata</taxon>
        <taxon>Dinophyceae</taxon>
        <taxon>Suessiales</taxon>
        <taxon>Symbiodiniaceae</taxon>
        <taxon>Durusdinium</taxon>
    </lineage>
</organism>
<evidence type="ECO:0000259" key="3">
    <source>
        <dbReference type="PROSITE" id="PS50103"/>
    </source>
</evidence>
<dbReference type="PROSITE" id="PS50103">
    <property type="entry name" value="ZF_C3H1"/>
    <property type="match status" value="1"/>
</dbReference>
<keyword evidence="5" id="KW-1185">Reference proteome</keyword>
<sequence length="177" mass="19380">MDKNDGVAGQQQTAQPSMDSELTTEATNTGSMGHAWGLCQRPCIFQLNGFCAKGEDCGFCHLGHHDRVPKLDKQQRSLLHQMSAGELLTLVIGPLKAKVAELGLEEPARELLELLEMERASQRSCTAKKHPKLPCIRKTMTRMSIAGLIGVAGHSQTGAEFRAKLLAAVDQLRRQLH</sequence>
<accession>A0ABP0NVR1</accession>
<evidence type="ECO:0000313" key="4">
    <source>
        <dbReference type="EMBL" id="CAK9066579.1"/>
    </source>
</evidence>
<evidence type="ECO:0000256" key="2">
    <source>
        <dbReference type="SAM" id="MobiDB-lite"/>
    </source>
</evidence>
<comment type="caution">
    <text evidence="4">The sequence shown here is derived from an EMBL/GenBank/DDBJ whole genome shotgun (WGS) entry which is preliminary data.</text>
</comment>
<proteinExistence type="predicted"/>
<feature type="region of interest" description="Disordered" evidence="2">
    <location>
        <begin position="1"/>
        <end position="28"/>
    </location>
</feature>
<keyword evidence="1" id="KW-0862">Zinc</keyword>
<evidence type="ECO:0000313" key="5">
    <source>
        <dbReference type="Proteomes" id="UP001642484"/>
    </source>
</evidence>
<evidence type="ECO:0000256" key="1">
    <source>
        <dbReference type="PROSITE-ProRule" id="PRU00723"/>
    </source>
</evidence>
<protein>
    <recommendedName>
        <fullName evidence="3">C3H1-type domain-containing protein</fullName>
    </recommendedName>
</protein>
<gene>
    <name evidence="4" type="ORF">CCMP2556_LOCUS32708</name>
</gene>
<name>A0ABP0NVR1_9DINO</name>
<dbReference type="Proteomes" id="UP001642484">
    <property type="component" value="Unassembled WGS sequence"/>
</dbReference>
<dbReference type="EMBL" id="CAXAMN010022128">
    <property type="protein sequence ID" value="CAK9066579.1"/>
    <property type="molecule type" value="Genomic_DNA"/>
</dbReference>
<feature type="domain" description="C3H1-type" evidence="3">
    <location>
        <begin position="37"/>
        <end position="64"/>
    </location>
</feature>
<dbReference type="InterPro" id="IPR000571">
    <property type="entry name" value="Znf_CCCH"/>
</dbReference>
<feature type="zinc finger region" description="C3H1-type" evidence="1">
    <location>
        <begin position="37"/>
        <end position="64"/>
    </location>
</feature>